<dbReference type="PANTHER" id="PTHR19879">
    <property type="entry name" value="TRANSCRIPTION INITIATION FACTOR TFIID"/>
    <property type="match status" value="1"/>
</dbReference>
<dbReference type="PANTHER" id="PTHR19879:SF9">
    <property type="entry name" value="TRANSCRIPTION INITIATION FACTOR TFIID SUBUNIT 5"/>
    <property type="match status" value="1"/>
</dbReference>
<gene>
    <name evidence="1" type="ORF">V5E97_18185</name>
</gene>
<protein>
    <submittedName>
        <fullName evidence="1">WD40 repeat domain-containing protein</fullName>
    </submittedName>
</protein>
<dbReference type="InterPro" id="IPR015943">
    <property type="entry name" value="WD40/YVTN_repeat-like_dom_sf"/>
</dbReference>
<dbReference type="EMBL" id="CP155447">
    <property type="protein sequence ID" value="XBH07884.1"/>
    <property type="molecule type" value="Genomic_DNA"/>
</dbReference>
<dbReference type="SUPFAM" id="SSF50969">
    <property type="entry name" value="YVTN repeat-like/Quinoprotein amine dehydrogenase"/>
    <property type="match status" value="1"/>
</dbReference>
<sequence length="314" mass="33861">MKISCFSHVCAVSITLFMVICSASRSDEMPSRVGVSEEPERPTIQLGDAKAPLAIAIRPDGGALATCTRSSPVGVWDTADGRLLLRIADHADGLFAVGVAMSGDGRRIVTGGPAIYEELRDELRVYPRRHGSLVKLWDAESGRLIRSFVQGNTQYFQKVAVNSSATLVACADYRLNTVLWDGTNGKVISSVDGPASSATSLKSCSTAFSADATRFAALAFNFAEKRSPYHRNSRTLYLCDLNNRRAFTVSPIPGSGLEFGAIALSGDGSEVAVWRFGTAPAEQDLVLFDFKTGKIKAELPTPALNDFCYSLHRR</sequence>
<name>A0AAU7CS84_9BACT</name>
<dbReference type="AlphaFoldDB" id="A0AAU7CS84"/>
<accession>A0AAU7CS84</accession>
<evidence type="ECO:0000313" key="1">
    <source>
        <dbReference type="EMBL" id="XBH07884.1"/>
    </source>
</evidence>
<dbReference type="InterPro" id="IPR011044">
    <property type="entry name" value="Quino_amine_DH_bsu"/>
</dbReference>
<dbReference type="RefSeq" id="WP_406700723.1">
    <property type="nucleotide sequence ID" value="NZ_CP155447.1"/>
</dbReference>
<reference evidence="1" key="1">
    <citation type="submission" date="2024-05" db="EMBL/GenBank/DDBJ databases">
        <title>Planctomycetes of the genus Singulisphaera possess chitinolytic capabilities.</title>
        <authorList>
            <person name="Ivanova A."/>
        </authorList>
    </citation>
    <scope>NUCLEOTIDE SEQUENCE</scope>
    <source>
        <strain evidence="1">Ch08T</strain>
    </source>
</reference>
<dbReference type="Gene3D" id="2.130.10.10">
    <property type="entry name" value="YVTN repeat-like/Quinoprotein amine dehydrogenase"/>
    <property type="match status" value="1"/>
</dbReference>
<proteinExistence type="predicted"/>
<organism evidence="1">
    <name type="scientific">Singulisphaera sp. Ch08</name>
    <dbReference type="NCBI Taxonomy" id="3120278"/>
    <lineage>
        <taxon>Bacteria</taxon>
        <taxon>Pseudomonadati</taxon>
        <taxon>Planctomycetota</taxon>
        <taxon>Planctomycetia</taxon>
        <taxon>Isosphaerales</taxon>
        <taxon>Isosphaeraceae</taxon>
        <taxon>Singulisphaera</taxon>
    </lineage>
</organism>